<dbReference type="EMBL" id="CP107567">
    <property type="protein sequence ID" value="UYQ65374.1"/>
    <property type="molecule type" value="Genomic_DNA"/>
</dbReference>
<dbReference type="RefSeq" id="WP_264248506.1">
    <property type="nucleotide sequence ID" value="NZ_CP107567.1"/>
</dbReference>
<dbReference type="InterPro" id="IPR005158">
    <property type="entry name" value="BTAD"/>
</dbReference>
<keyword evidence="2" id="KW-0805">Transcription regulation</keyword>
<feature type="region of interest" description="Disordered" evidence="4">
    <location>
        <begin position="998"/>
        <end position="1037"/>
    </location>
</feature>
<protein>
    <submittedName>
        <fullName evidence="6">NB-ARC domain-containing protein</fullName>
    </submittedName>
</protein>
<feature type="region of interest" description="Disordered" evidence="4">
    <location>
        <begin position="238"/>
        <end position="265"/>
    </location>
</feature>
<accession>A0ABY6IHI5</accession>
<dbReference type="Pfam" id="PF03704">
    <property type="entry name" value="BTAD"/>
    <property type="match status" value="1"/>
</dbReference>
<keyword evidence="7" id="KW-1185">Reference proteome</keyword>
<dbReference type="PANTHER" id="PTHR35807">
    <property type="entry name" value="TRANSCRIPTIONAL REGULATOR REDD-RELATED"/>
    <property type="match status" value="1"/>
</dbReference>
<dbReference type="Proteomes" id="UP001163878">
    <property type="component" value="Chromosome"/>
</dbReference>
<dbReference type="SUPFAM" id="SSF48452">
    <property type="entry name" value="TPR-like"/>
    <property type="match status" value="2"/>
</dbReference>
<dbReference type="InterPro" id="IPR027417">
    <property type="entry name" value="P-loop_NTPase"/>
</dbReference>
<dbReference type="Gene3D" id="3.40.50.300">
    <property type="entry name" value="P-loop containing nucleotide triphosphate hydrolases"/>
    <property type="match status" value="1"/>
</dbReference>
<feature type="domain" description="Bacterial transcriptional activator" evidence="5">
    <location>
        <begin position="91"/>
        <end position="235"/>
    </location>
</feature>
<dbReference type="SUPFAM" id="SSF46894">
    <property type="entry name" value="C-terminal effector domain of the bipartite response regulators"/>
    <property type="match status" value="1"/>
</dbReference>
<dbReference type="InterPro" id="IPR036388">
    <property type="entry name" value="WH-like_DNA-bd_sf"/>
</dbReference>
<dbReference type="InterPro" id="IPR016032">
    <property type="entry name" value="Sig_transdc_resp-reg_C-effctor"/>
</dbReference>
<evidence type="ECO:0000256" key="4">
    <source>
        <dbReference type="SAM" id="MobiDB-lite"/>
    </source>
</evidence>
<dbReference type="CDD" id="cd15831">
    <property type="entry name" value="BTAD"/>
    <property type="match status" value="1"/>
</dbReference>
<proteinExistence type="predicted"/>
<dbReference type="InterPro" id="IPR002182">
    <property type="entry name" value="NB-ARC"/>
</dbReference>
<evidence type="ECO:0000256" key="3">
    <source>
        <dbReference type="ARBA" id="ARBA00023163"/>
    </source>
</evidence>
<dbReference type="SUPFAM" id="SSF52540">
    <property type="entry name" value="P-loop containing nucleoside triphosphate hydrolases"/>
    <property type="match status" value="1"/>
</dbReference>
<dbReference type="Pfam" id="PF00931">
    <property type="entry name" value="NB-ARC"/>
    <property type="match status" value="1"/>
</dbReference>
<dbReference type="InterPro" id="IPR051677">
    <property type="entry name" value="AfsR-DnrI-RedD_regulator"/>
</dbReference>
<keyword evidence="1" id="KW-0902">Two-component regulatory system</keyword>
<dbReference type="Gene3D" id="1.10.10.10">
    <property type="entry name" value="Winged helix-like DNA-binding domain superfamily/Winged helix DNA-binding domain"/>
    <property type="match status" value="1"/>
</dbReference>
<dbReference type="Gene3D" id="1.25.40.10">
    <property type="entry name" value="Tetratricopeptide repeat domain"/>
    <property type="match status" value="2"/>
</dbReference>
<feature type="compositionally biased region" description="Low complexity" evidence="4">
    <location>
        <begin position="246"/>
        <end position="256"/>
    </location>
</feature>
<keyword evidence="3" id="KW-0804">Transcription</keyword>
<evidence type="ECO:0000259" key="5">
    <source>
        <dbReference type="SMART" id="SM01043"/>
    </source>
</evidence>
<dbReference type="PRINTS" id="PR00364">
    <property type="entry name" value="DISEASERSIST"/>
</dbReference>
<organism evidence="6 7">
    <name type="scientific">Streptomyces peucetius</name>
    <dbReference type="NCBI Taxonomy" id="1950"/>
    <lineage>
        <taxon>Bacteria</taxon>
        <taxon>Bacillati</taxon>
        <taxon>Actinomycetota</taxon>
        <taxon>Actinomycetes</taxon>
        <taxon>Kitasatosporales</taxon>
        <taxon>Streptomycetaceae</taxon>
        <taxon>Streptomyces</taxon>
    </lineage>
</organism>
<evidence type="ECO:0000313" key="6">
    <source>
        <dbReference type="EMBL" id="UYQ65374.1"/>
    </source>
</evidence>
<dbReference type="InterPro" id="IPR011990">
    <property type="entry name" value="TPR-like_helical_dom_sf"/>
</dbReference>
<feature type="compositionally biased region" description="Low complexity" evidence="4">
    <location>
        <begin position="998"/>
        <end position="1023"/>
    </location>
</feature>
<reference evidence="6" key="1">
    <citation type="submission" date="2022-10" db="EMBL/GenBank/DDBJ databases">
        <title>Cytochrome P450 Catalyzes Benzene Ring Formation in the Biosynthesis of Trialkyl-Substituted Aromatic Polyketides.</title>
        <authorList>
            <person name="Zhao E."/>
            <person name="Ge H."/>
        </authorList>
    </citation>
    <scope>NUCLEOTIDE SEQUENCE</scope>
    <source>
        <strain evidence="6">NA0869</strain>
    </source>
</reference>
<evidence type="ECO:0000256" key="2">
    <source>
        <dbReference type="ARBA" id="ARBA00023015"/>
    </source>
</evidence>
<dbReference type="SMART" id="SM01043">
    <property type="entry name" value="BTAD"/>
    <property type="match status" value="1"/>
</dbReference>
<evidence type="ECO:0000313" key="7">
    <source>
        <dbReference type="Proteomes" id="UP001163878"/>
    </source>
</evidence>
<evidence type="ECO:0000256" key="1">
    <source>
        <dbReference type="ARBA" id="ARBA00023012"/>
    </source>
</evidence>
<sequence length="1037" mass="111665">MGPRPGRGRSLLALLALNSGYPVEHDRIVDLLWEDPPGSARAQVYNLVSDLRRRMRDAWPSVPTPSDGASRVDALVSVDGGYLLRSAEHTSDLRDFRAAAALGRESAARARHDCAAEQLTVALAHWRGTALTGCREPFAEAARRSLEEERLQAVVALLDARLALGQHEQVLSETGPWLANHPHHEDLYGRQMLAHAALGRQADAVADYRRAYRRLRDDLGVTPGPRLQDVYRRILDSSPGAPPAGPAAAAAVVRRPGPVPRQLPPQTERLLGRETLAADVRAALLERADVVPVVALTGPGGVGKSALALHVAHSLADEFPDGQLYADLHGLRERPAEPHRTLARFLRALGLDGREVPADPEERVAEFRSRVAGRRLLLVLDDAADEKQVRPLLPGTPGCAVLVTSRNRLTGLGGHGFEVSTLDPAAAHRLLARLVGEERTGAEPAATADVARLCGCLPLALRIAGARLSSRPDWTVSAFRDRLARQRERLDLLTAGDLDIRAGITLSYRSLPAEFRCAVRRLGLLEPRSVPGWVVGALAGAATADDRHADFLVERHLLEAVGVDRAGQSRYRLHDLVHDFAYERAIAEDTPGDRDAALGRVLRTWRVLAAEAAERLGHGAALDPVAPADDPLPTGVSVVRQRPLDWFAAERLNLIAAIHLAGRLGSPPVAGDLALRLDGYLVIRYDEAERVAVLRAAIACWRNGAAPDRRLARLYFALCWATYQQDRYAELDEAATHALAVATRVGDPDVVADATWQVAKATALRGRLPDAAELYRRSLAEALRQRQPERSLTYAHTGLANVLADLGRPAEAAGHYRHALSHHQVKDRTRVVILLRFAEALVDDAEGGQALELLAEAQSIVAAIGDEVGAAHVERLRGLVGIARRAWQPASDRLHTALTALQAHHETLGVVHVLRALGDAALGAGRPAVAGRRLTEALDACRPMGAPVETARIEARLAAALRLSGEPAAAEAYNGAYRHTLASLSLPDASLRLPGHVRALLPPAGPEAPGRPDQQDQPDQPGRSGRPGRSEPSGQNA</sequence>
<dbReference type="PANTHER" id="PTHR35807:SF1">
    <property type="entry name" value="TRANSCRIPTIONAL REGULATOR REDD"/>
    <property type="match status" value="1"/>
</dbReference>
<gene>
    <name evidence="6" type="ORF">OGH68_30540</name>
</gene>
<name>A0ABY6IHI5_STRPE</name>